<gene>
    <name evidence="1" type="ORF">B0O95_10773</name>
</gene>
<sequence>MNNANDEGMTIVKKFELIDDQFIEEPGVELLRIRVLISCARVCGRYLTNHFSPSWRKQKRQRAIENLARVGEKA</sequence>
<evidence type="ECO:0000313" key="2">
    <source>
        <dbReference type="Proteomes" id="UP000243096"/>
    </source>
</evidence>
<dbReference type="EMBL" id="PRDW01000007">
    <property type="protein sequence ID" value="PPB83557.1"/>
    <property type="molecule type" value="Genomic_DNA"/>
</dbReference>
<proteinExistence type="predicted"/>
<protein>
    <submittedName>
        <fullName evidence="1">Uncharacterized protein</fullName>
    </submittedName>
</protein>
<dbReference type="RefSeq" id="WP_146064036.1">
    <property type="nucleotide sequence ID" value="NZ_CP062178.1"/>
</dbReference>
<organism evidence="1 2">
    <name type="scientific">Mycetohabitans endofungorum</name>
    <dbReference type="NCBI Taxonomy" id="417203"/>
    <lineage>
        <taxon>Bacteria</taxon>
        <taxon>Pseudomonadati</taxon>
        <taxon>Pseudomonadota</taxon>
        <taxon>Betaproteobacteria</taxon>
        <taxon>Burkholderiales</taxon>
        <taxon>Burkholderiaceae</taxon>
        <taxon>Mycetohabitans</taxon>
    </lineage>
</organism>
<keyword evidence="2" id="KW-1185">Reference proteome</keyword>
<evidence type="ECO:0000313" key="1">
    <source>
        <dbReference type="EMBL" id="PPB83557.1"/>
    </source>
</evidence>
<reference evidence="1 2" key="1">
    <citation type="submission" date="2018-01" db="EMBL/GenBank/DDBJ databases">
        <title>Genomic Encyclopedia of Type Strains, Phase III (KMG-III): the genomes of soil and plant-associated and newly described type strains.</title>
        <authorList>
            <person name="Whitman W."/>
        </authorList>
    </citation>
    <scope>NUCLEOTIDE SEQUENCE [LARGE SCALE GENOMIC DNA]</scope>
    <source>
        <strain evidence="1 2">HKI456</strain>
    </source>
</reference>
<name>A0A2P5KA22_9BURK</name>
<dbReference type="AlphaFoldDB" id="A0A2P5KA22"/>
<accession>A0A2P5KA22</accession>
<comment type="caution">
    <text evidence="1">The sequence shown here is derived from an EMBL/GenBank/DDBJ whole genome shotgun (WGS) entry which is preliminary data.</text>
</comment>
<dbReference type="Proteomes" id="UP000243096">
    <property type="component" value="Unassembled WGS sequence"/>
</dbReference>